<feature type="transmembrane region" description="Helical" evidence="1">
    <location>
        <begin position="884"/>
        <end position="905"/>
    </location>
</feature>
<keyword evidence="1" id="KW-0472">Membrane</keyword>
<name>A0A3P5YT83_BRACM</name>
<evidence type="ECO:0000313" key="2">
    <source>
        <dbReference type="EMBL" id="CAG7867687.1"/>
    </source>
</evidence>
<gene>
    <name evidence="3" type="ORF">BRAA09T42214Z</name>
    <name evidence="2" type="ORF">BRAPAZ1V2_A09P81540.2</name>
</gene>
<accession>A0A3P5YT83</accession>
<dbReference type="InterPro" id="IPR019308">
    <property type="entry name" value="TMEM214"/>
</dbReference>
<dbReference type="EMBL" id="LR031568">
    <property type="protein sequence ID" value="VDC64603.1"/>
    <property type="molecule type" value="Genomic_DNA"/>
</dbReference>
<sequence length="932" mass="104600">MIKSNSKVKAKIVPSGGVEDMEDKSKGVGAAEAALSVEDEWEETEKEAIVSLSEAAKKILPSHFAAFVDKQKGVPELDLWRLNCYLEKVFSQVSSLPWFNMLKKTPLSFVPLSYIPKSVYEAPVDWINKLPTDEHWKFVRWALDRLLTDWAAHAKGEEQRFTQYEVATLVELAMVLRGKPDSFTCLLPMLRVRPKYQGEDKLPLIVWMMAQAFQDDLPTGLSSWARNLLPLVGNNKSYSPELVDLILQFVEKRILSNPEARTILVNGAVKKDGERLIPPCSFEMLVRHTFPARVEEATERFEAIYPVLREVALAPGTAVKQIFTFSLKLAGGQGNPALASEATAIAISVLTQNVDCFKQWDVLYKENLEASVALLKKLVDEWEDHSFKLSSSSPSDTLTVNRTMNSFRIKNEKAITEGVANLSLYKEADKSCKLISRRLSQNLMGMIKSNPNPKAEEANIDPSDLLDEEKETHKAAILSLSEKMDPSSLATFLEKVSDEDWYHPLKQILKVIDYYGIQLSQVSSFHWVNMFDDYPLSKLIHVPLSLIPMSVYEQSRDFINTLPFETLPAVVLWASDLILTEWPGVVKVEQLNSDLSKVATFVVLAMVLRTKPDALTLVLPKLRDRPTYQGQDKLPFIIWMMAQASQGDLCAGLYSWVRNLLPLVVKNKSYSSQSIDLILQSLEMFLSSNPEARAVLLNEPVRHGERLIPPRSFEILVRLTFPARVGEATERFEAIYPLLKEVALAPDTITSANALKQIFTFSLKLAGGQGNPDVAKEAIEIAIRSVTENVDCFKQWDILYKENLEASVALLKKLVDEWEDHSFKLLSSSSSDALTVKHAIYRFRMKNEKTITKGVANSFLYEEADKSCKLILRKLSRGSGGRKITPCTTMVIAAAAAVAGAALVLQEAPHLLVSFILIFILIFFSFFLVSFP</sequence>
<dbReference type="Gramene" id="A09p81540.2_BraZ1">
    <property type="protein sequence ID" value="A09p81540.2_BraZ1.CDS"/>
    <property type="gene ID" value="A09g81540.2_BraZ1"/>
</dbReference>
<evidence type="ECO:0000256" key="1">
    <source>
        <dbReference type="SAM" id="Phobius"/>
    </source>
</evidence>
<dbReference type="EMBL" id="LS974625">
    <property type="protein sequence ID" value="CAG7867687.1"/>
    <property type="molecule type" value="Genomic_DNA"/>
</dbReference>
<dbReference type="Proteomes" id="UP000694005">
    <property type="component" value="Chromosome A09"/>
</dbReference>
<keyword evidence="1" id="KW-1133">Transmembrane helix</keyword>
<dbReference type="PANTHER" id="PTHR13448">
    <property type="entry name" value="TRANSMEMBRANE PROTEIN 214"/>
    <property type="match status" value="1"/>
</dbReference>
<dbReference type="AlphaFoldDB" id="A0A3P5YT83"/>
<dbReference type="PANTHER" id="PTHR13448:SF10">
    <property type="entry name" value="GCF C-TERMINAL DOMAIN-CONTAINING PROTEIN"/>
    <property type="match status" value="1"/>
</dbReference>
<proteinExistence type="predicted"/>
<reference evidence="3" key="1">
    <citation type="submission" date="2018-11" db="EMBL/GenBank/DDBJ databases">
        <authorList>
            <consortium name="Genoscope - CEA"/>
            <person name="William W."/>
        </authorList>
    </citation>
    <scope>NUCLEOTIDE SEQUENCE</scope>
</reference>
<evidence type="ECO:0000313" key="3">
    <source>
        <dbReference type="EMBL" id="VDC64603.1"/>
    </source>
</evidence>
<keyword evidence="1" id="KW-0812">Transmembrane</keyword>
<protein>
    <submittedName>
        <fullName evidence="2">Uncharacterized protein</fullName>
    </submittedName>
</protein>
<dbReference type="Pfam" id="PF10151">
    <property type="entry name" value="TMEM214"/>
    <property type="match status" value="2"/>
</dbReference>
<feature type="transmembrane region" description="Helical" evidence="1">
    <location>
        <begin position="911"/>
        <end position="931"/>
    </location>
</feature>
<organism evidence="3">
    <name type="scientific">Brassica campestris</name>
    <name type="common">Field mustard</name>
    <dbReference type="NCBI Taxonomy" id="3711"/>
    <lineage>
        <taxon>Eukaryota</taxon>
        <taxon>Viridiplantae</taxon>
        <taxon>Streptophyta</taxon>
        <taxon>Embryophyta</taxon>
        <taxon>Tracheophyta</taxon>
        <taxon>Spermatophyta</taxon>
        <taxon>Magnoliopsida</taxon>
        <taxon>eudicotyledons</taxon>
        <taxon>Gunneridae</taxon>
        <taxon>Pentapetalae</taxon>
        <taxon>rosids</taxon>
        <taxon>malvids</taxon>
        <taxon>Brassicales</taxon>
        <taxon>Brassicaceae</taxon>
        <taxon>Brassiceae</taxon>
        <taxon>Brassica</taxon>
    </lineage>
</organism>